<evidence type="ECO:0000256" key="8">
    <source>
        <dbReference type="ARBA" id="ARBA00022824"/>
    </source>
</evidence>
<dbReference type="InterPro" id="IPR050182">
    <property type="entry name" value="Cytochrome_P450_fam2"/>
</dbReference>
<evidence type="ECO:0000256" key="5">
    <source>
        <dbReference type="ARBA" id="ARBA00012109"/>
    </source>
</evidence>
<evidence type="ECO:0000256" key="11">
    <source>
        <dbReference type="ARBA" id="ARBA00023004"/>
    </source>
</evidence>
<evidence type="ECO:0000256" key="15">
    <source>
        <dbReference type="SAM" id="SignalP"/>
    </source>
</evidence>
<dbReference type="PANTHER" id="PTHR24300:SF423">
    <property type="entry name" value="CYTOCHROME P450 2C18"/>
    <property type="match status" value="1"/>
</dbReference>
<dbReference type="Pfam" id="PF17906">
    <property type="entry name" value="HTH_48"/>
    <property type="match status" value="1"/>
</dbReference>
<evidence type="ECO:0000256" key="12">
    <source>
        <dbReference type="ARBA" id="ARBA00023033"/>
    </source>
</evidence>
<dbReference type="PRINTS" id="PR00385">
    <property type="entry name" value="P450"/>
</dbReference>
<evidence type="ECO:0000313" key="17">
    <source>
        <dbReference type="Proteomes" id="UP001652663"/>
    </source>
</evidence>
<feature type="signal peptide" evidence="15">
    <location>
        <begin position="1"/>
        <end position="25"/>
    </location>
</feature>
<keyword evidence="13" id="KW-0472">Membrane</keyword>
<dbReference type="InterPro" id="IPR001128">
    <property type="entry name" value="Cyt_P450"/>
</dbReference>
<dbReference type="Gene3D" id="1.10.630.10">
    <property type="entry name" value="Cytochrome P450"/>
    <property type="match status" value="1"/>
</dbReference>
<dbReference type="PRINTS" id="PR00463">
    <property type="entry name" value="EP450I"/>
</dbReference>
<sequence>MDLAVVLVLYFSCLLLLSLWKQSSGKGKLLPGPTPLPILGNTLQLDVNDISKSLSDVSRFYAPPVASKQNPLQQREEMEGDQALLPRDAAEFQDGGVERRGPRSRGSALPGGGAAKNQRSRIDELCGNFMSNFEELAMPGASMRNSTRGKGREEGGSAYAKAGSSLRSPPGNSRASTPKTRPSPLRNPWILLGLAPSMAAFSTVTTVVMFPRAINAIPTILSVQIYDKEKHNEQLDFTFGSLTATIFDLFGAGTETTSTTLGYGLLLLLKHPEVIAKAQEEIDHELGRHRSPCMEDRSHMPHMDVVVHAIQRYIDLVPTSLPRVVTCDIKFRNYLIPKGTDVLTLLTSVLHDDKEFPNSEVVDPGHFLDESSNFKNRKRICVGEGLARIELFLFLTTILQKFALKSVVDPKDIDTTPVASGNSYNSIVKIQEPNFKVGKELEDPSLLNKHNIGQQVYKKVLNITTHQGKTGEMMLEKKQIRMIFSFEFKIGGKAAEMTRNINNAFGLGTANEYRMQSWFEKFCKGDKSLKDEDTVASHQKLTMTN</sequence>
<accession>A0ABM4RLT1</accession>
<evidence type="ECO:0000256" key="4">
    <source>
        <dbReference type="ARBA" id="ARBA00010617"/>
    </source>
</evidence>
<evidence type="ECO:0000256" key="6">
    <source>
        <dbReference type="ARBA" id="ARBA00022617"/>
    </source>
</evidence>
<name>A0ABM4RLT1_BOSIN</name>
<evidence type="ECO:0000259" key="16">
    <source>
        <dbReference type="Pfam" id="PF17906"/>
    </source>
</evidence>
<keyword evidence="7" id="KW-0479">Metal-binding</keyword>
<evidence type="ECO:0000313" key="18">
    <source>
        <dbReference type="RefSeq" id="XP_070636497.1"/>
    </source>
</evidence>
<evidence type="ECO:0000256" key="2">
    <source>
        <dbReference type="ARBA" id="ARBA00004174"/>
    </source>
</evidence>
<feature type="region of interest" description="Disordered" evidence="14">
    <location>
        <begin position="66"/>
        <end position="85"/>
    </location>
</feature>
<dbReference type="InterPro" id="IPR041426">
    <property type="entry name" value="Mos1_HTH"/>
</dbReference>
<evidence type="ECO:0000256" key="14">
    <source>
        <dbReference type="SAM" id="MobiDB-lite"/>
    </source>
</evidence>
<dbReference type="InterPro" id="IPR002401">
    <property type="entry name" value="Cyt_P450_E_grp-I"/>
</dbReference>
<keyword evidence="9" id="KW-0492">Microsome</keyword>
<evidence type="ECO:0000256" key="9">
    <source>
        <dbReference type="ARBA" id="ARBA00022848"/>
    </source>
</evidence>
<evidence type="ECO:0000256" key="10">
    <source>
        <dbReference type="ARBA" id="ARBA00023002"/>
    </source>
</evidence>
<evidence type="ECO:0000256" key="1">
    <source>
        <dbReference type="ARBA" id="ARBA00001971"/>
    </source>
</evidence>
<keyword evidence="6" id="KW-0349">Heme</keyword>
<feature type="chain" id="PRO_5047282706" description="unspecific monooxygenase" evidence="15">
    <location>
        <begin position="26"/>
        <end position="545"/>
    </location>
</feature>
<comment type="subcellular location">
    <subcellularLocation>
        <location evidence="3">Endoplasmic reticulum membrane</location>
        <topology evidence="3">Peripheral membrane protein</topology>
    </subcellularLocation>
    <subcellularLocation>
        <location evidence="2">Microsome membrane</location>
        <topology evidence="2">Peripheral membrane protein</topology>
    </subcellularLocation>
</comment>
<organism evidence="17 18">
    <name type="scientific">Bos indicus</name>
    <name type="common">Zebu</name>
    <dbReference type="NCBI Taxonomy" id="9915"/>
    <lineage>
        <taxon>Eukaryota</taxon>
        <taxon>Metazoa</taxon>
        <taxon>Chordata</taxon>
        <taxon>Craniata</taxon>
        <taxon>Vertebrata</taxon>
        <taxon>Euteleostomi</taxon>
        <taxon>Mammalia</taxon>
        <taxon>Eutheria</taxon>
        <taxon>Laurasiatheria</taxon>
        <taxon>Artiodactyla</taxon>
        <taxon>Ruminantia</taxon>
        <taxon>Pecora</taxon>
        <taxon>Bovidae</taxon>
        <taxon>Bovinae</taxon>
        <taxon>Bos</taxon>
    </lineage>
</organism>
<evidence type="ECO:0000256" key="7">
    <source>
        <dbReference type="ARBA" id="ARBA00022723"/>
    </source>
</evidence>
<comment type="cofactor">
    <cofactor evidence="1">
        <name>heme</name>
        <dbReference type="ChEBI" id="CHEBI:30413"/>
    </cofactor>
</comment>
<dbReference type="Proteomes" id="UP001652663">
    <property type="component" value="Chromosome 26"/>
</dbReference>
<dbReference type="GeneID" id="109553246"/>
<proteinExistence type="inferred from homology"/>
<keyword evidence="17" id="KW-1185">Reference proteome</keyword>
<dbReference type="PANTHER" id="PTHR24300">
    <property type="entry name" value="CYTOCHROME P450 508A4-RELATED"/>
    <property type="match status" value="1"/>
</dbReference>
<feature type="compositionally biased region" description="Polar residues" evidence="14">
    <location>
        <begin position="165"/>
        <end position="180"/>
    </location>
</feature>
<feature type="region of interest" description="Disordered" evidence="14">
    <location>
        <begin position="140"/>
        <end position="185"/>
    </location>
</feature>
<protein>
    <recommendedName>
        <fullName evidence="5">unspecific monooxygenase</fullName>
        <ecNumber evidence="5">1.14.14.1</ecNumber>
    </recommendedName>
</protein>
<evidence type="ECO:0000256" key="3">
    <source>
        <dbReference type="ARBA" id="ARBA00004406"/>
    </source>
</evidence>
<reference evidence="18" key="1">
    <citation type="submission" date="2025-08" db="UniProtKB">
        <authorList>
            <consortium name="RefSeq"/>
        </authorList>
    </citation>
    <scope>IDENTIFICATION</scope>
    <source>
        <tissue evidence="18">Blood</tissue>
    </source>
</reference>
<dbReference type="RefSeq" id="XP_070636497.1">
    <property type="nucleotide sequence ID" value="XM_070780396.1"/>
</dbReference>
<keyword evidence="8" id="KW-0256">Endoplasmic reticulum</keyword>
<comment type="similarity">
    <text evidence="4">Belongs to the cytochrome P450 family.</text>
</comment>
<dbReference type="SUPFAM" id="SSF48264">
    <property type="entry name" value="Cytochrome P450"/>
    <property type="match status" value="1"/>
</dbReference>
<dbReference type="Gene3D" id="1.10.10.1450">
    <property type="match status" value="1"/>
</dbReference>
<keyword evidence="11" id="KW-0408">Iron</keyword>
<feature type="region of interest" description="Disordered" evidence="14">
    <location>
        <begin position="92"/>
        <end position="119"/>
    </location>
</feature>
<evidence type="ECO:0000256" key="13">
    <source>
        <dbReference type="ARBA" id="ARBA00023136"/>
    </source>
</evidence>
<feature type="domain" description="Mos1 transposase HTH" evidence="16">
    <location>
        <begin position="477"/>
        <end position="526"/>
    </location>
</feature>
<dbReference type="Pfam" id="PF00067">
    <property type="entry name" value="p450"/>
    <property type="match status" value="1"/>
</dbReference>
<gene>
    <name evidence="18" type="primary">LOC109553246</name>
</gene>
<keyword evidence="15" id="KW-0732">Signal</keyword>
<keyword evidence="12" id="KW-0503">Monooxygenase</keyword>
<dbReference type="InterPro" id="IPR036396">
    <property type="entry name" value="Cyt_P450_sf"/>
</dbReference>
<dbReference type="EC" id="1.14.14.1" evidence="5"/>
<keyword evidence="10" id="KW-0560">Oxidoreductase</keyword>